<dbReference type="AlphaFoldDB" id="A0A426V383"/>
<evidence type="ECO:0000256" key="1">
    <source>
        <dbReference type="ARBA" id="ARBA00004651"/>
    </source>
</evidence>
<feature type="transmembrane region" description="Helical" evidence="7">
    <location>
        <begin position="245"/>
        <end position="276"/>
    </location>
</feature>
<evidence type="ECO:0000256" key="5">
    <source>
        <dbReference type="ARBA" id="ARBA00023136"/>
    </source>
</evidence>
<evidence type="ECO:0000256" key="6">
    <source>
        <dbReference type="ARBA" id="ARBA00038076"/>
    </source>
</evidence>
<evidence type="ECO:0000313" key="10">
    <source>
        <dbReference type="Proteomes" id="UP000277256"/>
    </source>
</evidence>
<comment type="subcellular location">
    <subcellularLocation>
        <location evidence="1">Cell membrane</location>
        <topology evidence="1">Multi-pass membrane protein</topology>
    </subcellularLocation>
</comment>
<dbReference type="EMBL" id="RSEB01000001">
    <property type="protein sequence ID" value="RRS01280.1"/>
    <property type="molecule type" value="Genomic_DNA"/>
</dbReference>
<dbReference type="GO" id="GO:0005886">
    <property type="term" value="C:plasma membrane"/>
    <property type="evidence" value="ECO:0007669"/>
    <property type="project" value="UniProtKB-SubCell"/>
</dbReference>
<dbReference type="InterPro" id="IPR003838">
    <property type="entry name" value="ABC3_permease_C"/>
</dbReference>
<feature type="transmembrane region" description="Helical" evidence="7">
    <location>
        <begin position="297"/>
        <end position="322"/>
    </location>
</feature>
<proteinExistence type="inferred from homology"/>
<dbReference type="PANTHER" id="PTHR30572:SF4">
    <property type="entry name" value="ABC TRANSPORTER PERMEASE YTRF"/>
    <property type="match status" value="1"/>
</dbReference>
<dbReference type="Pfam" id="PF02687">
    <property type="entry name" value="FtsX"/>
    <property type="match status" value="2"/>
</dbReference>
<sequence>MSAVWRTARASMRRRRFQTAVIALVVMFSSGTVVAALALLAASSGPFDRVFAEQQGAHLTATFDPAAASDAQLESTADLDCVAEAAGPFGQLATTLAVDDDAAVEFPATIAGRDDPAGPVDRLDLWEGRWAAAEGEIVLNTAPADPGDPGAPLPVGATVRAGDGTVLTVVGHAYSFGQTADAWVTADQLEAMGPTAVQMLYRLDDHDTAADVEAGLDAVTAAVPAGSLTGAQSYLALKERISAELGIFVVLLTVFGVLGLAVAVLIVANVVSGAVVSGLRHIGVLKAIGFTPRQVVWVYLTMVSLPALVGAAIGTVLGHFLAAGAMSETFREAGLGNPVVSPWADAAAFVGMPLLVLLAALAPAMRAHRLSAAEAISAGSAPRSGRGLRAHRWLSGTPLPRSVSLGLGLPFARPGRTALTATAVALGVTTATFTAGLAAFATEIDGLIQRHEAAQIEVVGGPGGPSGATGLGDQETQDLLASLPGASEVTANLRMPVTAAGFVQSAELWFIRGESSRMGFTDQLVDGRWMDGPGEAVASSKTVHENDLAIGDDVTLELGGRTATVTIVGVVMGSGTGTVYADWSTLTDLTADVDGLGHPISYEVRLEDGTDPQEYLTALTGAGLTGQSTRQSDAVSIAVVGLATMFALMLGTVAALGVFNTVALNARERRRDLGMLKSIGMTPRQVVTMMVTSMASLGVIGGLIGIALGVVAHREILRLAAAASQIDMPASALATWNAPQLALLALAGLAIAIAGAYLPARRAARLTIAEVLHSE</sequence>
<comment type="similarity">
    <text evidence="6">Belongs to the ABC-4 integral membrane protein family.</text>
</comment>
<evidence type="ECO:0000313" key="9">
    <source>
        <dbReference type="EMBL" id="RRS01280.1"/>
    </source>
</evidence>
<dbReference type="PANTHER" id="PTHR30572">
    <property type="entry name" value="MEMBRANE COMPONENT OF TRANSPORTER-RELATED"/>
    <property type="match status" value="1"/>
</dbReference>
<feature type="transmembrane region" description="Helical" evidence="7">
    <location>
        <begin position="418"/>
        <end position="441"/>
    </location>
</feature>
<dbReference type="RefSeq" id="WP_125245757.1">
    <property type="nucleotide sequence ID" value="NZ_RSEB01000001.1"/>
</dbReference>
<evidence type="ECO:0000256" key="2">
    <source>
        <dbReference type="ARBA" id="ARBA00022475"/>
    </source>
</evidence>
<comment type="caution">
    <text evidence="9">The sequence shown here is derived from an EMBL/GenBank/DDBJ whole genome shotgun (WGS) entry which is preliminary data.</text>
</comment>
<feature type="transmembrane region" description="Helical" evidence="7">
    <location>
        <begin position="738"/>
        <end position="758"/>
    </location>
</feature>
<keyword evidence="10" id="KW-1185">Reference proteome</keyword>
<dbReference type="GO" id="GO:0022857">
    <property type="term" value="F:transmembrane transporter activity"/>
    <property type="evidence" value="ECO:0007669"/>
    <property type="project" value="TreeGrafter"/>
</dbReference>
<feature type="transmembrane region" description="Helical" evidence="7">
    <location>
        <begin position="686"/>
        <end position="711"/>
    </location>
</feature>
<organism evidence="9 10">
    <name type="scientific">Glycomyces terrestris</name>
    <dbReference type="NCBI Taxonomy" id="2493553"/>
    <lineage>
        <taxon>Bacteria</taxon>
        <taxon>Bacillati</taxon>
        <taxon>Actinomycetota</taxon>
        <taxon>Actinomycetes</taxon>
        <taxon>Glycomycetales</taxon>
        <taxon>Glycomycetaceae</taxon>
        <taxon>Glycomyces</taxon>
    </lineage>
</organism>
<evidence type="ECO:0000256" key="7">
    <source>
        <dbReference type="SAM" id="Phobius"/>
    </source>
</evidence>
<feature type="transmembrane region" description="Helical" evidence="7">
    <location>
        <begin position="637"/>
        <end position="665"/>
    </location>
</feature>
<keyword evidence="5 7" id="KW-0472">Membrane</keyword>
<evidence type="ECO:0000256" key="3">
    <source>
        <dbReference type="ARBA" id="ARBA00022692"/>
    </source>
</evidence>
<evidence type="ECO:0000259" key="8">
    <source>
        <dbReference type="Pfam" id="PF02687"/>
    </source>
</evidence>
<keyword evidence="4 7" id="KW-1133">Transmembrane helix</keyword>
<dbReference type="Proteomes" id="UP000277256">
    <property type="component" value="Unassembled WGS sequence"/>
</dbReference>
<evidence type="ECO:0000256" key="4">
    <source>
        <dbReference type="ARBA" id="ARBA00022989"/>
    </source>
</evidence>
<gene>
    <name evidence="9" type="ORF">EIW28_00395</name>
</gene>
<feature type="domain" description="ABC3 transporter permease C-terminal" evidence="8">
    <location>
        <begin position="645"/>
        <end position="767"/>
    </location>
</feature>
<feature type="domain" description="ABC3 transporter permease C-terminal" evidence="8">
    <location>
        <begin position="254"/>
        <end position="370"/>
    </location>
</feature>
<accession>A0A426V383</accession>
<dbReference type="InterPro" id="IPR050250">
    <property type="entry name" value="Macrolide_Exporter_MacB"/>
</dbReference>
<dbReference type="OrthoDB" id="3207485at2"/>
<name>A0A426V383_9ACTN</name>
<keyword evidence="2" id="KW-1003">Cell membrane</keyword>
<protein>
    <submittedName>
        <fullName evidence="9">FtsX-like permease family protein</fullName>
    </submittedName>
</protein>
<feature type="transmembrane region" description="Helical" evidence="7">
    <location>
        <begin position="342"/>
        <end position="362"/>
    </location>
</feature>
<keyword evidence="3 7" id="KW-0812">Transmembrane</keyword>
<reference evidence="9 10" key="1">
    <citation type="submission" date="2018-12" db="EMBL/GenBank/DDBJ databases">
        <title>Glycomyces sp. YIM 121974 draft genome.</title>
        <authorList>
            <person name="Li Q."/>
        </authorList>
    </citation>
    <scope>NUCLEOTIDE SEQUENCE [LARGE SCALE GENOMIC DNA]</scope>
    <source>
        <strain evidence="9 10">YIM 121974</strain>
    </source>
</reference>